<evidence type="ECO:0000256" key="3">
    <source>
        <dbReference type="ARBA" id="ARBA00022517"/>
    </source>
</evidence>
<accession>A0A8K0F067</accession>
<dbReference type="GO" id="GO:0042273">
    <property type="term" value="P:ribosomal large subunit biogenesis"/>
    <property type="evidence" value="ECO:0007669"/>
    <property type="project" value="TreeGrafter"/>
</dbReference>
<dbReference type="GO" id="GO:0030687">
    <property type="term" value="C:preribosome, large subunit precursor"/>
    <property type="evidence" value="ECO:0007669"/>
    <property type="project" value="TreeGrafter"/>
</dbReference>
<feature type="compositionally biased region" description="Gly residues" evidence="6">
    <location>
        <begin position="336"/>
        <end position="348"/>
    </location>
</feature>
<dbReference type="PANTHER" id="PTHR17602:SF4">
    <property type="entry name" value="RIBOSOME BIOGENESIS REGULATORY PROTEIN HOMOLOG"/>
    <property type="match status" value="1"/>
</dbReference>
<evidence type="ECO:0000313" key="9">
    <source>
        <dbReference type="Proteomes" id="UP000838412"/>
    </source>
</evidence>
<gene>
    <name evidence="8" type="primary">RRS1</name>
    <name evidence="8" type="ORF">BLAG_LOCUS24579</name>
</gene>
<dbReference type="PANTHER" id="PTHR17602">
    <property type="entry name" value="RIBOSOME BIOGENESIS REGULATORY PROTEIN"/>
    <property type="match status" value="1"/>
</dbReference>
<feature type="compositionally biased region" description="Basic residues" evidence="6">
    <location>
        <begin position="319"/>
        <end position="335"/>
    </location>
</feature>
<evidence type="ECO:0000256" key="1">
    <source>
        <dbReference type="ARBA" id="ARBA00004123"/>
    </source>
</evidence>
<evidence type="ECO:0000313" key="8">
    <source>
        <dbReference type="EMBL" id="CAH1273158.1"/>
    </source>
</evidence>
<dbReference type="InterPro" id="IPR007023">
    <property type="entry name" value="Ribosom_reg"/>
</dbReference>
<organism evidence="8 9">
    <name type="scientific">Branchiostoma lanceolatum</name>
    <name type="common">Common lancelet</name>
    <name type="synonym">Amphioxus lanceolatum</name>
    <dbReference type="NCBI Taxonomy" id="7740"/>
    <lineage>
        <taxon>Eukaryota</taxon>
        <taxon>Metazoa</taxon>
        <taxon>Chordata</taxon>
        <taxon>Cephalochordata</taxon>
        <taxon>Leptocardii</taxon>
        <taxon>Amphioxiformes</taxon>
        <taxon>Branchiostomatidae</taxon>
        <taxon>Branchiostoma</taxon>
    </lineage>
</organism>
<protein>
    <recommendedName>
        <fullName evidence="5">Ribosome biogenesis regulatory protein</fullName>
    </recommendedName>
</protein>
<dbReference type="AlphaFoldDB" id="A0A8K0F067"/>
<keyword evidence="3 5" id="KW-0690">Ribosome biogenesis</keyword>
<comment type="subcellular location">
    <subcellularLocation>
        <location evidence="1 5">Nucleus</location>
    </subcellularLocation>
</comment>
<name>A0A8K0F067_BRALA</name>
<dbReference type="GO" id="GO:0005730">
    <property type="term" value="C:nucleolus"/>
    <property type="evidence" value="ECO:0007669"/>
    <property type="project" value="TreeGrafter"/>
</dbReference>
<dbReference type="EMBL" id="OV696694">
    <property type="protein sequence ID" value="CAH1273158.1"/>
    <property type="molecule type" value="Genomic_DNA"/>
</dbReference>
<keyword evidence="4 5" id="KW-0539">Nucleus</keyword>
<dbReference type="Proteomes" id="UP000838412">
    <property type="component" value="Chromosome 9"/>
</dbReference>
<reference evidence="8" key="1">
    <citation type="submission" date="2022-01" db="EMBL/GenBank/DDBJ databases">
        <authorList>
            <person name="Braso-Vives M."/>
        </authorList>
    </citation>
    <scope>NUCLEOTIDE SEQUENCE</scope>
</reference>
<feature type="chain" id="PRO_5035420010" description="Ribosome biogenesis regulatory protein" evidence="7">
    <location>
        <begin position="27"/>
        <end position="373"/>
    </location>
</feature>
<dbReference type="Pfam" id="PF04939">
    <property type="entry name" value="RRS1"/>
    <property type="match status" value="1"/>
</dbReference>
<evidence type="ECO:0000256" key="2">
    <source>
        <dbReference type="ARBA" id="ARBA00010077"/>
    </source>
</evidence>
<feature type="compositionally biased region" description="Basic residues" evidence="6">
    <location>
        <begin position="349"/>
        <end position="358"/>
    </location>
</feature>
<keyword evidence="7" id="KW-0732">Signal</keyword>
<comment type="function">
    <text evidence="5">Involved in ribosomal large subunit assembly.</text>
</comment>
<feature type="signal peptide" evidence="7">
    <location>
        <begin position="1"/>
        <end position="26"/>
    </location>
</feature>
<evidence type="ECO:0000256" key="7">
    <source>
        <dbReference type="SAM" id="SignalP"/>
    </source>
</evidence>
<evidence type="ECO:0000256" key="6">
    <source>
        <dbReference type="SAM" id="MobiDB-lite"/>
    </source>
</evidence>
<feature type="region of interest" description="Disordered" evidence="6">
    <location>
        <begin position="308"/>
        <end position="373"/>
    </location>
</feature>
<dbReference type="GO" id="GO:0000447">
    <property type="term" value="P:endonucleolytic cleavage in ITS1 to separate SSU-rRNA from 5.8S rRNA and LSU-rRNA from tricistronic rRNA transcript (SSU-rRNA, 5.8S rRNA, LSU-rRNA)"/>
    <property type="evidence" value="ECO:0007669"/>
    <property type="project" value="TreeGrafter"/>
</dbReference>
<evidence type="ECO:0000256" key="4">
    <source>
        <dbReference type="ARBA" id="ARBA00023242"/>
    </source>
</evidence>
<sequence>MVALFPLKSVIIIIIIIMATVEDVLESVTQSQASKYKTIEVQKDIEPQLDLGNLLTVDQNPLDLKKLRGDKEAYLKSQARDNTQLLFNAIWKLPTERVEEAICVKLPETTTVLPREKPIPKAKLQTKWEQYALLKGIQKRKKGRMVWDEEAKDWRPRWGYKRANDETKDWVIEVPGNADPNEDQFEKRMKAKKERVAKNELQRLRNIARGTKSKVPGVGLTPTEKPSKEEVGLALHLAKKSTASLGKFTEKLPKEKEAKHVGKKRKFEPAIGDFKKEKEQQLNIINVMENKKPKMDITKAVNRVMTEVDQEASSDDRRKRAGKVKNRRGPPRKKGSGGFGKKGSGGFGKKGKAGKGKGAKGMGGKGKGKGKGR</sequence>
<comment type="similarity">
    <text evidence="2 5">Belongs to the RRS1 family.</text>
</comment>
<dbReference type="OrthoDB" id="28455at2759"/>
<keyword evidence="9" id="KW-1185">Reference proteome</keyword>
<proteinExistence type="inferred from homology"/>
<evidence type="ECO:0000256" key="5">
    <source>
        <dbReference type="RuleBase" id="RU364132"/>
    </source>
</evidence>